<dbReference type="KEGG" id="mng:MNEG_10124"/>
<dbReference type="OrthoDB" id="548738at2759"/>
<dbReference type="GeneID" id="25727255"/>
<evidence type="ECO:0000256" key="1">
    <source>
        <dbReference type="SAM" id="MobiDB-lite"/>
    </source>
</evidence>
<dbReference type="InterPro" id="IPR011993">
    <property type="entry name" value="PH-like_dom_sf"/>
</dbReference>
<dbReference type="EMBL" id="KK102407">
    <property type="protein sequence ID" value="KIY97837.1"/>
    <property type="molecule type" value="Genomic_DNA"/>
</dbReference>
<sequence>MKRKASEAPGEKAGSSTPTFGFAGASSSTPGNGGSAGGGFAFGSAAGGAPKPAVTFGAAPAAASSGAFTFGAGAAGAAFGSTPSSSSAAAAGGGGGGGSGSGGLFGFGAAGASPGSTPGASTPPAFTFGGGTQSTAGHTPAPATFSFGGGGGFTPSPAPAAGGGFGFPAPAANGGAAAAPADGGDAGGAEDEEGGPKAYKPELAVDEETFEVLFKANSKLVVLEKPAGGGAGAWEPRGIGQLSVRRFKAGGDKAYIMFTTDAGKQLVYSAVLASTRLLQPAGATGANLKRVSGSLMVRDDELPPAGDKGDPNAATEAKYKIQNAMFTLASPEKVQEFIAVVEKQRPAS</sequence>
<feature type="region of interest" description="Disordered" evidence="1">
    <location>
        <begin position="112"/>
        <end position="197"/>
    </location>
</feature>
<organism evidence="3 4">
    <name type="scientific">Monoraphidium neglectum</name>
    <dbReference type="NCBI Taxonomy" id="145388"/>
    <lineage>
        <taxon>Eukaryota</taxon>
        <taxon>Viridiplantae</taxon>
        <taxon>Chlorophyta</taxon>
        <taxon>core chlorophytes</taxon>
        <taxon>Chlorophyceae</taxon>
        <taxon>CS clade</taxon>
        <taxon>Sphaeropleales</taxon>
        <taxon>Selenastraceae</taxon>
        <taxon>Monoraphidium</taxon>
    </lineage>
</organism>
<feature type="domain" description="RanBD1" evidence="2">
    <location>
        <begin position="196"/>
        <end position="348"/>
    </location>
</feature>
<accession>A0A0D2JE25</accession>
<dbReference type="Proteomes" id="UP000054498">
    <property type="component" value="Unassembled WGS sequence"/>
</dbReference>
<evidence type="ECO:0000313" key="3">
    <source>
        <dbReference type="EMBL" id="KIY97837.1"/>
    </source>
</evidence>
<reference evidence="3 4" key="1">
    <citation type="journal article" date="2013" name="BMC Genomics">
        <title>Reconstruction of the lipid metabolism for the microalga Monoraphidium neglectum from its genome sequence reveals characteristics suitable for biofuel production.</title>
        <authorList>
            <person name="Bogen C."/>
            <person name="Al-Dilaimi A."/>
            <person name="Albersmeier A."/>
            <person name="Wichmann J."/>
            <person name="Grundmann M."/>
            <person name="Rupp O."/>
            <person name="Lauersen K.J."/>
            <person name="Blifernez-Klassen O."/>
            <person name="Kalinowski J."/>
            <person name="Goesmann A."/>
            <person name="Mussgnug J.H."/>
            <person name="Kruse O."/>
        </authorList>
    </citation>
    <scope>NUCLEOTIDE SEQUENCE [LARGE SCALE GENOMIC DNA]</scope>
    <source>
        <strain evidence="3 4">SAG 48.87</strain>
    </source>
</reference>
<feature type="compositionally biased region" description="Gly residues" evidence="1">
    <location>
        <begin position="31"/>
        <end position="41"/>
    </location>
</feature>
<evidence type="ECO:0000259" key="2">
    <source>
        <dbReference type="PROSITE" id="PS50196"/>
    </source>
</evidence>
<dbReference type="AlphaFoldDB" id="A0A0D2JE25"/>
<evidence type="ECO:0000313" key="4">
    <source>
        <dbReference type="Proteomes" id="UP000054498"/>
    </source>
</evidence>
<feature type="compositionally biased region" description="Basic and acidic residues" evidence="1">
    <location>
        <begin position="1"/>
        <end position="10"/>
    </location>
</feature>
<keyword evidence="4" id="KW-1185">Reference proteome</keyword>
<dbReference type="RefSeq" id="XP_013896857.1">
    <property type="nucleotide sequence ID" value="XM_014041403.1"/>
</dbReference>
<proteinExistence type="predicted"/>
<dbReference type="InterPro" id="IPR000156">
    <property type="entry name" value="Ran_bind_dom"/>
</dbReference>
<gene>
    <name evidence="3" type="ORF">MNEG_10124</name>
</gene>
<dbReference type="PROSITE" id="PS50196">
    <property type="entry name" value="RANBD1"/>
    <property type="match status" value="1"/>
</dbReference>
<protein>
    <recommendedName>
        <fullName evidence="2">RanBD1 domain-containing protein</fullName>
    </recommendedName>
</protein>
<dbReference type="Gene3D" id="2.30.29.30">
    <property type="entry name" value="Pleckstrin-homology domain (PH domain)/Phosphotyrosine-binding domain (PTB)"/>
    <property type="match status" value="1"/>
</dbReference>
<feature type="compositionally biased region" description="Low complexity" evidence="1">
    <location>
        <begin position="167"/>
        <end position="183"/>
    </location>
</feature>
<feature type="compositionally biased region" description="Low complexity" evidence="1">
    <location>
        <begin position="112"/>
        <end position="125"/>
    </location>
</feature>
<feature type="region of interest" description="Disordered" evidence="1">
    <location>
        <begin position="1"/>
        <end position="44"/>
    </location>
</feature>
<name>A0A0D2JE25_9CHLO</name>